<keyword evidence="2" id="KW-0813">Transport</keyword>
<keyword evidence="3" id="KW-0050">Antiport</keyword>
<keyword evidence="6 9" id="KW-1133">Transmembrane helix</keyword>
<evidence type="ECO:0000256" key="4">
    <source>
        <dbReference type="ARBA" id="ARBA00022475"/>
    </source>
</evidence>
<feature type="domain" description="Na+/H+ antiporter NhaC-like C-terminal" evidence="10">
    <location>
        <begin position="111"/>
        <end position="298"/>
    </location>
</feature>
<evidence type="ECO:0000256" key="5">
    <source>
        <dbReference type="ARBA" id="ARBA00022692"/>
    </source>
</evidence>
<evidence type="ECO:0000256" key="8">
    <source>
        <dbReference type="ARBA" id="ARBA00038435"/>
    </source>
</evidence>
<gene>
    <name evidence="11" type="ORF">EVA_01861</name>
</gene>
<dbReference type="PANTHER" id="PTHR33451:SF5">
    <property type="entry name" value="NA+_H+ ANTIPORTER"/>
    <property type="match status" value="1"/>
</dbReference>
<comment type="similarity">
    <text evidence="8">Belongs to the NhaC Na(+)/H(+) (TC 2.A.35) antiporter family.</text>
</comment>
<reference evidence="11" key="1">
    <citation type="journal article" date="2012" name="PLoS ONE">
        <title>Gene sets for utilization of primary and secondary nutrition supplies in the distal gut of endangered iberian lynx.</title>
        <authorList>
            <person name="Alcaide M."/>
            <person name="Messina E."/>
            <person name="Richter M."/>
            <person name="Bargiela R."/>
            <person name="Peplies J."/>
            <person name="Huws S.A."/>
            <person name="Newbold C.J."/>
            <person name="Golyshin P.N."/>
            <person name="Simon M.A."/>
            <person name="Lopez G."/>
            <person name="Yakimov M.M."/>
            <person name="Ferrer M."/>
        </authorList>
    </citation>
    <scope>NUCLEOTIDE SEQUENCE</scope>
</reference>
<feature type="transmembrane region" description="Helical" evidence="9">
    <location>
        <begin position="146"/>
        <end position="169"/>
    </location>
</feature>
<evidence type="ECO:0000256" key="2">
    <source>
        <dbReference type="ARBA" id="ARBA00022448"/>
    </source>
</evidence>
<protein>
    <submittedName>
        <fullName evidence="11">Na+/H+ antiporter family protein</fullName>
    </submittedName>
</protein>
<feature type="transmembrane region" description="Helical" evidence="9">
    <location>
        <begin position="29"/>
        <end position="48"/>
    </location>
</feature>
<proteinExistence type="inferred from homology"/>
<evidence type="ECO:0000259" key="10">
    <source>
        <dbReference type="Pfam" id="PF03553"/>
    </source>
</evidence>
<name>J9GPC4_9ZZZZ</name>
<accession>J9GPC4</accession>
<feature type="transmembrane region" description="Helical" evidence="9">
    <location>
        <begin position="245"/>
        <end position="265"/>
    </location>
</feature>
<evidence type="ECO:0000313" key="11">
    <source>
        <dbReference type="EMBL" id="EJX10027.1"/>
    </source>
</evidence>
<evidence type="ECO:0000256" key="7">
    <source>
        <dbReference type="ARBA" id="ARBA00023136"/>
    </source>
</evidence>
<comment type="subcellular location">
    <subcellularLocation>
        <location evidence="1">Cell membrane</location>
        <topology evidence="1">Multi-pass membrane protein</topology>
    </subcellularLocation>
</comment>
<dbReference type="InterPro" id="IPR018461">
    <property type="entry name" value="Na/H_Antiport_NhaC-like_C"/>
</dbReference>
<evidence type="ECO:0000256" key="9">
    <source>
        <dbReference type="SAM" id="Phobius"/>
    </source>
</evidence>
<evidence type="ECO:0000256" key="6">
    <source>
        <dbReference type="ARBA" id="ARBA00022989"/>
    </source>
</evidence>
<keyword evidence="7 9" id="KW-0472">Membrane</keyword>
<keyword evidence="5 9" id="KW-0812">Transmembrane</keyword>
<dbReference type="InterPro" id="IPR052180">
    <property type="entry name" value="NhaC_Na-H+_Antiporter"/>
</dbReference>
<feature type="transmembrane region" description="Helical" evidence="9">
    <location>
        <begin position="108"/>
        <end position="139"/>
    </location>
</feature>
<dbReference type="AlphaFoldDB" id="J9GPC4"/>
<dbReference type="GO" id="GO:0005886">
    <property type="term" value="C:plasma membrane"/>
    <property type="evidence" value="ECO:0007669"/>
    <property type="project" value="UniProtKB-SubCell"/>
</dbReference>
<dbReference type="Pfam" id="PF03553">
    <property type="entry name" value="Na_H_antiporter"/>
    <property type="match status" value="2"/>
</dbReference>
<feature type="transmembrane region" description="Helical" evidence="9">
    <location>
        <begin position="277"/>
        <end position="297"/>
    </location>
</feature>
<dbReference type="PANTHER" id="PTHR33451">
    <property type="entry name" value="MALATE-2H(+)/NA(+)-LACTATE ANTIPORTER"/>
    <property type="match status" value="1"/>
</dbReference>
<feature type="domain" description="Na+/H+ antiporter NhaC-like C-terminal" evidence="10">
    <location>
        <begin position="1"/>
        <end position="89"/>
    </location>
</feature>
<comment type="caution">
    <text evidence="11">The sequence shown here is derived from an EMBL/GenBank/DDBJ whole genome shotgun (WGS) entry which is preliminary data.</text>
</comment>
<feature type="transmembrane region" description="Helical" evidence="9">
    <location>
        <begin position="69"/>
        <end position="88"/>
    </location>
</feature>
<organism evidence="11">
    <name type="scientific">gut metagenome</name>
    <dbReference type="NCBI Taxonomy" id="749906"/>
    <lineage>
        <taxon>unclassified sequences</taxon>
        <taxon>metagenomes</taxon>
        <taxon>organismal metagenomes</taxon>
    </lineage>
</organism>
<dbReference type="EMBL" id="AMCI01000270">
    <property type="protein sequence ID" value="EJX10027.1"/>
    <property type="molecule type" value="Genomic_DNA"/>
</dbReference>
<evidence type="ECO:0000256" key="3">
    <source>
        <dbReference type="ARBA" id="ARBA00022449"/>
    </source>
</evidence>
<dbReference type="GO" id="GO:0015297">
    <property type="term" value="F:antiporter activity"/>
    <property type="evidence" value="ECO:0007669"/>
    <property type="project" value="UniProtKB-KW"/>
</dbReference>
<evidence type="ECO:0000256" key="1">
    <source>
        <dbReference type="ARBA" id="ARBA00004651"/>
    </source>
</evidence>
<keyword evidence="4" id="KW-1003">Cell membrane</keyword>
<sequence length="304" mass="31623">MSVGTSVGTIVALVPVATGLADRTGMELALVVAAVVGGSFFGDNLSFISDTTVAATRSQGCDLRDKFRVNILLVLPAALLTFAIYLFMGSGTTGTVPAGDVAWIKVVPYIAVLAAAICGMNVLVVLLLGCVLTGAVGLLTGAYDFAGWLLSMSSGIVSMGELIVVSMLAGGLLELVKYNGGIVFLIHRLTRRVRTKRGAELSIAALVSLTNLCTANNTVAILSVGRLANDISDKYGVDKRKSASLLDTFSCCVQGLIPYGAQLLIAGGLASLNPTAIIGYLFYPVLVGIVVLTAVLLRYPRRFS</sequence>